<feature type="compositionally biased region" description="Basic and acidic residues" evidence="1">
    <location>
        <begin position="78"/>
        <end position="90"/>
    </location>
</feature>
<gene>
    <name evidence="5" type="primary">LOC112276059</name>
    <name evidence="4" type="ORF">PHYPA_028221</name>
</gene>
<feature type="chain" id="PRO_5043157943" description="Partial AB-hydrolase lipase domain-containing protein" evidence="2">
    <location>
        <begin position="25"/>
        <end position="561"/>
    </location>
</feature>
<feature type="compositionally biased region" description="Polar residues" evidence="1">
    <location>
        <begin position="166"/>
        <end position="194"/>
    </location>
</feature>
<dbReference type="PaxDb" id="3218-PP1S222_48V6.1"/>
<dbReference type="EMBL" id="ABEU02000023">
    <property type="protein sequence ID" value="PNR29527.1"/>
    <property type="molecule type" value="Genomic_DNA"/>
</dbReference>
<evidence type="ECO:0000313" key="5">
    <source>
        <dbReference type="EnsemblPlants" id="Pp3c23_17570V3.1"/>
    </source>
</evidence>
<accession>A0A2K1IJS0</accession>
<organism evidence="4">
    <name type="scientific">Physcomitrium patens</name>
    <name type="common">Spreading-leaved earth moss</name>
    <name type="synonym">Physcomitrella patens</name>
    <dbReference type="NCBI Taxonomy" id="3218"/>
    <lineage>
        <taxon>Eukaryota</taxon>
        <taxon>Viridiplantae</taxon>
        <taxon>Streptophyta</taxon>
        <taxon>Embryophyta</taxon>
        <taxon>Bryophyta</taxon>
        <taxon>Bryophytina</taxon>
        <taxon>Bryopsida</taxon>
        <taxon>Funariidae</taxon>
        <taxon>Funariales</taxon>
        <taxon>Funariaceae</taxon>
        <taxon>Physcomitrium</taxon>
    </lineage>
</organism>
<dbReference type="SUPFAM" id="SSF53474">
    <property type="entry name" value="alpha/beta-Hydrolases"/>
    <property type="match status" value="1"/>
</dbReference>
<dbReference type="PANTHER" id="PTHR11005">
    <property type="entry name" value="LYSOSOMAL ACID LIPASE-RELATED"/>
    <property type="match status" value="1"/>
</dbReference>
<dbReference type="RefSeq" id="XP_024362791.1">
    <property type="nucleotide sequence ID" value="XM_024507023.2"/>
</dbReference>
<evidence type="ECO:0000256" key="2">
    <source>
        <dbReference type="SAM" id="SignalP"/>
    </source>
</evidence>
<dbReference type="EnsemblPlants" id="Pp3c23_17570V3.1">
    <property type="protein sequence ID" value="Pp3c23_17570V3.1"/>
    <property type="gene ID" value="Pp3c23_17570"/>
</dbReference>
<dbReference type="Proteomes" id="UP000006727">
    <property type="component" value="Chromosome 23"/>
</dbReference>
<feature type="compositionally biased region" description="Polar residues" evidence="1">
    <location>
        <begin position="99"/>
        <end position="124"/>
    </location>
</feature>
<evidence type="ECO:0000259" key="3">
    <source>
        <dbReference type="Pfam" id="PF04083"/>
    </source>
</evidence>
<dbReference type="Gramene" id="Pp3c23_17570V3.1">
    <property type="protein sequence ID" value="Pp3c23_17570V3.1"/>
    <property type="gene ID" value="Pp3c23_17570"/>
</dbReference>
<dbReference type="GeneID" id="112276059"/>
<dbReference type="InterPro" id="IPR006693">
    <property type="entry name" value="AB_hydrolase_lipase"/>
</dbReference>
<dbReference type="Gramene" id="Pp3c23_17570V3.2">
    <property type="protein sequence ID" value="Pp3c23_17570V3.2"/>
    <property type="gene ID" value="Pp3c23_17570"/>
</dbReference>
<dbReference type="InterPro" id="IPR029058">
    <property type="entry name" value="AB_hydrolase_fold"/>
</dbReference>
<feature type="domain" description="Partial AB-hydrolase lipase" evidence="3">
    <location>
        <begin position="37"/>
        <end position="69"/>
    </location>
</feature>
<protein>
    <recommendedName>
        <fullName evidence="3">Partial AB-hydrolase lipase domain-containing protein</fullName>
    </recommendedName>
</protein>
<sequence length="561" mass="60878">MSCSMPQVMTGLSLLLFCAIVLLATPVRVESAAFCGQVVEPLGYGCEEFTVQTDDGFVLALHRLSGMQGPPSTTGVDNDTRSNKNRDVTKKTNPHQIPDTDTSNATVAPSSQGNPTLDRNNSGLEFSELLAPPSDGPVVTPSRHRIDSGTRPPSSHLANGSDERATQPTHSRNNSAASSPLISSVGSINSTSENEFPAPPPLSNSIQNATTYSSPSGTITPGSGSNHTANPEAGKRVPVLLLHQEFLNGDSWFQYVDRAHSSHLLPFMLLDDGFDVWIGHQRATFWGHGHVDLKFTDREYWDWTWDQHVDYDLPAQLRLISAETNQPVHIIGASQAATVGAAASTNHETAQMVRSLTLIGPTAYRGNTNSMVLDAWAYYFGAMIDSNYYATGFQNGAFNYTSEFPGAGNISGAGLTGLAIGLISGPNCCLGSTVVQVKGGWDGTTSFKNLLHWQQGIRTNRFARFDFGSPALNNATYGQPTSPDYNPEQIPRRMPVFIIAGGRDWTSPPSGTITFMRMLEMPARLLNLTNYAHYDLTFSVNRENDVYAPILRFLQELDASL</sequence>
<keyword evidence="2" id="KW-0732">Signal</keyword>
<reference evidence="5" key="3">
    <citation type="submission" date="2020-12" db="UniProtKB">
        <authorList>
            <consortium name="EnsemblPlants"/>
        </authorList>
    </citation>
    <scope>IDENTIFICATION</scope>
</reference>
<dbReference type="GO" id="GO:0016298">
    <property type="term" value="F:lipase activity"/>
    <property type="evidence" value="ECO:0000318"/>
    <property type="project" value="GO_Central"/>
</dbReference>
<dbReference type="STRING" id="3218.A0A2K1IJS0"/>
<evidence type="ECO:0000313" key="4">
    <source>
        <dbReference type="EMBL" id="PNR29527.1"/>
    </source>
</evidence>
<reference evidence="4 6" key="2">
    <citation type="journal article" date="2018" name="Plant J.">
        <title>The Physcomitrella patens chromosome-scale assembly reveals moss genome structure and evolution.</title>
        <authorList>
            <person name="Lang D."/>
            <person name="Ullrich K.K."/>
            <person name="Murat F."/>
            <person name="Fuchs J."/>
            <person name="Jenkins J."/>
            <person name="Haas F.B."/>
            <person name="Piednoel M."/>
            <person name="Gundlach H."/>
            <person name="Van Bel M."/>
            <person name="Meyberg R."/>
            <person name="Vives C."/>
            <person name="Morata J."/>
            <person name="Symeonidi A."/>
            <person name="Hiss M."/>
            <person name="Muchero W."/>
            <person name="Kamisugi Y."/>
            <person name="Saleh O."/>
            <person name="Blanc G."/>
            <person name="Decker E.L."/>
            <person name="van Gessel N."/>
            <person name="Grimwood J."/>
            <person name="Hayes R.D."/>
            <person name="Graham S.W."/>
            <person name="Gunter L.E."/>
            <person name="McDaniel S.F."/>
            <person name="Hoernstein S.N.W."/>
            <person name="Larsson A."/>
            <person name="Li F.W."/>
            <person name="Perroud P.F."/>
            <person name="Phillips J."/>
            <person name="Ranjan P."/>
            <person name="Rokshar D.S."/>
            <person name="Rothfels C.J."/>
            <person name="Schneider L."/>
            <person name="Shu S."/>
            <person name="Stevenson D.W."/>
            <person name="Thummler F."/>
            <person name="Tillich M."/>
            <person name="Villarreal Aguilar J.C."/>
            <person name="Widiez T."/>
            <person name="Wong G.K."/>
            <person name="Wymore A."/>
            <person name="Zhang Y."/>
            <person name="Zimmer A.D."/>
            <person name="Quatrano R.S."/>
            <person name="Mayer K.F.X."/>
            <person name="Goodstein D."/>
            <person name="Casacuberta J.M."/>
            <person name="Vandepoele K."/>
            <person name="Reski R."/>
            <person name="Cuming A.C."/>
            <person name="Tuskan G.A."/>
            <person name="Maumus F."/>
            <person name="Salse J."/>
            <person name="Schmutz J."/>
            <person name="Rensing S.A."/>
        </authorList>
    </citation>
    <scope>NUCLEOTIDE SEQUENCE [LARGE SCALE GENOMIC DNA]</scope>
    <source>
        <strain evidence="5 6">cv. Gransden 2004</strain>
    </source>
</reference>
<dbReference type="EnsemblPlants" id="Pp3c23_17570V3.2">
    <property type="protein sequence ID" value="Pp3c23_17570V3.2"/>
    <property type="gene ID" value="Pp3c23_17570"/>
</dbReference>
<evidence type="ECO:0000313" key="6">
    <source>
        <dbReference type="Proteomes" id="UP000006727"/>
    </source>
</evidence>
<dbReference type="KEGG" id="ppp:112276059"/>
<dbReference type="Pfam" id="PF04083">
    <property type="entry name" value="Abhydro_lipase"/>
    <property type="match status" value="1"/>
</dbReference>
<feature type="signal peptide" evidence="2">
    <location>
        <begin position="1"/>
        <end position="24"/>
    </location>
</feature>
<feature type="compositionally biased region" description="Low complexity" evidence="1">
    <location>
        <begin position="210"/>
        <end position="225"/>
    </location>
</feature>
<keyword evidence="6" id="KW-1185">Reference proteome</keyword>
<name>A0A2K1IJS0_PHYPA</name>
<feature type="region of interest" description="Disordered" evidence="1">
    <location>
        <begin position="66"/>
        <end position="232"/>
    </location>
</feature>
<dbReference type="AlphaFoldDB" id="A0A2K1IJS0"/>
<reference evidence="4 6" key="1">
    <citation type="journal article" date="2008" name="Science">
        <title>The Physcomitrella genome reveals evolutionary insights into the conquest of land by plants.</title>
        <authorList>
            <person name="Rensing S."/>
            <person name="Lang D."/>
            <person name="Zimmer A."/>
            <person name="Terry A."/>
            <person name="Salamov A."/>
            <person name="Shapiro H."/>
            <person name="Nishiyama T."/>
            <person name="Perroud P.-F."/>
            <person name="Lindquist E."/>
            <person name="Kamisugi Y."/>
            <person name="Tanahashi T."/>
            <person name="Sakakibara K."/>
            <person name="Fujita T."/>
            <person name="Oishi K."/>
            <person name="Shin-I T."/>
            <person name="Kuroki Y."/>
            <person name="Toyoda A."/>
            <person name="Suzuki Y."/>
            <person name="Hashimoto A."/>
            <person name="Yamaguchi K."/>
            <person name="Sugano A."/>
            <person name="Kohara Y."/>
            <person name="Fujiyama A."/>
            <person name="Anterola A."/>
            <person name="Aoki S."/>
            <person name="Ashton N."/>
            <person name="Barbazuk W.B."/>
            <person name="Barker E."/>
            <person name="Bennetzen J."/>
            <person name="Bezanilla M."/>
            <person name="Blankenship R."/>
            <person name="Cho S.H."/>
            <person name="Dutcher S."/>
            <person name="Estelle M."/>
            <person name="Fawcett J.A."/>
            <person name="Gundlach H."/>
            <person name="Hanada K."/>
            <person name="Heyl A."/>
            <person name="Hicks K.A."/>
            <person name="Hugh J."/>
            <person name="Lohr M."/>
            <person name="Mayer K."/>
            <person name="Melkozernov A."/>
            <person name="Murata T."/>
            <person name="Nelson D."/>
            <person name="Pils B."/>
            <person name="Prigge M."/>
            <person name="Reiss B."/>
            <person name="Renner T."/>
            <person name="Rombauts S."/>
            <person name="Rushton P."/>
            <person name="Sanderfoot A."/>
            <person name="Schween G."/>
            <person name="Shiu S.-H."/>
            <person name="Stueber K."/>
            <person name="Theodoulou F.L."/>
            <person name="Tu H."/>
            <person name="Van de Peer Y."/>
            <person name="Verrier P.J."/>
            <person name="Waters E."/>
            <person name="Wood A."/>
            <person name="Yang L."/>
            <person name="Cove D."/>
            <person name="Cuming A."/>
            <person name="Hasebe M."/>
            <person name="Lucas S."/>
            <person name="Mishler D.B."/>
            <person name="Reski R."/>
            <person name="Grigoriev I."/>
            <person name="Quatrano R.S."/>
            <person name="Boore J.L."/>
        </authorList>
    </citation>
    <scope>NUCLEOTIDE SEQUENCE [LARGE SCALE GENOMIC DNA]</scope>
    <source>
        <strain evidence="5 6">cv. Gransden 2004</strain>
    </source>
</reference>
<dbReference type="Gene3D" id="3.40.50.1820">
    <property type="entry name" value="alpha/beta hydrolase"/>
    <property type="match status" value="2"/>
</dbReference>
<evidence type="ECO:0000256" key="1">
    <source>
        <dbReference type="SAM" id="MobiDB-lite"/>
    </source>
</evidence>
<dbReference type="GO" id="GO:0006629">
    <property type="term" value="P:lipid metabolic process"/>
    <property type="evidence" value="ECO:0000318"/>
    <property type="project" value="GO_Central"/>
</dbReference>
<dbReference type="OrthoDB" id="1932573at2759"/>
<proteinExistence type="predicted"/>